<keyword evidence="3" id="KW-1185">Reference proteome</keyword>
<dbReference type="AlphaFoldDB" id="A0AAV1XV50"/>
<organism evidence="2 3">
    <name type="scientific">Lupinus luteus</name>
    <name type="common">European yellow lupine</name>
    <dbReference type="NCBI Taxonomy" id="3873"/>
    <lineage>
        <taxon>Eukaryota</taxon>
        <taxon>Viridiplantae</taxon>
        <taxon>Streptophyta</taxon>
        <taxon>Embryophyta</taxon>
        <taxon>Tracheophyta</taxon>
        <taxon>Spermatophyta</taxon>
        <taxon>Magnoliopsida</taxon>
        <taxon>eudicotyledons</taxon>
        <taxon>Gunneridae</taxon>
        <taxon>Pentapetalae</taxon>
        <taxon>rosids</taxon>
        <taxon>fabids</taxon>
        <taxon>Fabales</taxon>
        <taxon>Fabaceae</taxon>
        <taxon>Papilionoideae</taxon>
        <taxon>50 kb inversion clade</taxon>
        <taxon>genistoids sensu lato</taxon>
        <taxon>core genistoids</taxon>
        <taxon>Genisteae</taxon>
        <taxon>Lupinus</taxon>
    </lineage>
</organism>
<accession>A0AAV1XV50</accession>
<proteinExistence type="predicted"/>
<gene>
    <name evidence="2" type="ORF">LLUT_LOCUS25909</name>
</gene>
<evidence type="ECO:0000313" key="2">
    <source>
        <dbReference type="EMBL" id="CAL0324849.1"/>
    </source>
</evidence>
<dbReference type="PANTHER" id="PTHR48073">
    <property type="entry name" value="O-SUCCINYLBENZOATE SYNTHASE-RELATED"/>
    <property type="match status" value="1"/>
</dbReference>
<keyword evidence="1" id="KW-0479">Metal-binding</keyword>
<sequence length="188" mass="21245">MKKQLTMAPSIFFLAYTSSQFSFTPQSSTNLTHKFQHISKYKLYKKKLQQMASTMLNLKSASFHNFLQCSPPTLFTYTSKNTNSITFTTSFSKKSSAFSKTMASATPAAAPTTFGFKNLMETFTVDVHRAENRTLNVPLIAPFTIASTRLGGVRHQFCLLLLLRINQLLWARLLRPEISALVIFFACF</sequence>
<dbReference type="PANTHER" id="PTHR48073:SF2">
    <property type="entry name" value="O-SUCCINYLBENZOATE SYNTHASE"/>
    <property type="match status" value="1"/>
</dbReference>
<evidence type="ECO:0000313" key="3">
    <source>
        <dbReference type="Proteomes" id="UP001497480"/>
    </source>
</evidence>
<evidence type="ECO:0000256" key="1">
    <source>
        <dbReference type="ARBA" id="ARBA00022723"/>
    </source>
</evidence>
<comment type="caution">
    <text evidence="2">The sequence shown here is derived from an EMBL/GenBank/DDBJ whole genome shotgun (WGS) entry which is preliminary data.</text>
</comment>
<name>A0AAV1XV50_LUPLU</name>
<dbReference type="Proteomes" id="UP001497480">
    <property type="component" value="Unassembled WGS sequence"/>
</dbReference>
<dbReference type="EMBL" id="CAXHTB010000018">
    <property type="protein sequence ID" value="CAL0324849.1"/>
    <property type="molecule type" value="Genomic_DNA"/>
</dbReference>
<reference evidence="2 3" key="1">
    <citation type="submission" date="2024-03" db="EMBL/GenBank/DDBJ databases">
        <authorList>
            <person name="Martinez-Hernandez J."/>
        </authorList>
    </citation>
    <scope>NUCLEOTIDE SEQUENCE [LARGE SCALE GENOMIC DNA]</scope>
</reference>
<protein>
    <submittedName>
        <fullName evidence="2">Uncharacterized protein</fullName>
    </submittedName>
</protein>
<dbReference type="GO" id="GO:0046872">
    <property type="term" value="F:metal ion binding"/>
    <property type="evidence" value="ECO:0007669"/>
    <property type="project" value="UniProtKB-KW"/>
</dbReference>